<name>A0ABP9ZZ02_9GAMM</name>
<accession>A0ABP9ZZ02</accession>
<comment type="caution">
    <text evidence="1">The sequence shown here is derived from an EMBL/GenBank/DDBJ whole genome shotgun (WGS) entry which is preliminary data.</text>
</comment>
<reference evidence="1 2" key="1">
    <citation type="submission" date="2024-04" db="EMBL/GenBank/DDBJ databases">
        <title>Draft genome sequence of Thalassolituus maritimus NBRC 116585.</title>
        <authorList>
            <person name="Miyakawa T."/>
            <person name="Kusuya Y."/>
            <person name="Miura T."/>
        </authorList>
    </citation>
    <scope>NUCLEOTIDE SEQUENCE [LARGE SCALE GENOMIC DNA]</scope>
    <source>
        <strain evidence="1 2">5NW40-0001</strain>
    </source>
</reference>
<protein>
    <submittedName>
        <fullName evidence="1">Uncharacterized protein</fullName>
    </submittedName>
</protein>
<gene>
    <name evidence="1" type="ORF">NBRC116585_14790</name>
</gene>
<evidence type="ECO:0000313" key="1">
    <source>
        <dbReference type="EMBL" id="GAA6145361.1"/>
    </source>
</evidence>
<sequence>MSANAIRAFLEQHLPAQRDPEVHAEMLLGAGQLDELSAYLQTLKDEQSRGPGVQRARSWLSMMALPLDAQENDLRVAFFEIARSGHWQRALEVLSGAIQSDPQLRPLAVALADLIPDRGRVAEWRRALRKF</sequence>
<organism evidence="1 2">
    <name type="scientific">Thalassolituus maritimus</name>
    <dbReference type="NCBI Taxonomy" id="484498"/>
    <lineage>
        <taxon>Bacteria</taxon>
        <taxon>Pseudomonadati</taxon>
        <taxon>Pseudomonadota</taxon>
        <taxon>Gammaproteobacteria</taxon>
        <taxon>Oceanospirillales</taxon>
        <taxon>Oceanospirillaceae</taxon>
        <taxon>Thalassolituus</taxon>
    </lineage>
</organism>
<dbReference type="EMBL" id="BAABWH010000003">
    <property type="protein sequence ID" value="GAA6145361.1"/>
    <property type="molecule type" value="Genomic_DNA"/>
</dbReference>
<proteinExistence type="predicted"/>
<evidence type="ECO:0000313" key="2">
    <source>
        <dbReference type="Proteomes" id="UP001481413"/>
    </source>
</evidence>
<keyword evidence="2" id="KW-1185">Reference proteome</keyword>
<dbReference type="Proteomes" id="UP001481413">
    <property type="component" value="Unassembled WGS sequence"/>
</dbReference>